<protein>
    <submittedName>
        <fullName evidence="2">Uncharacterized protein</fullName>
    </submittedName>
</protein>
<gene>
    <name evidence="2" type="ORF">BDN70DRAFT_937705</name>
</gene>
<keyword evidence="1" id="KW-0812">Transmembrane</keyword>
<evidence type="ECO:0000313" key="3">
    <source>
        <dbReference type="Proteomes" id="UP000807469"/>
    </source>
</evidence>
<feature type="transmembrane region" description="Helical" evidence="1">
    <location>
        <begin position="338"/>
        <end position="363"/>
    </location>
</feature>
<evidence type="ECO:0000313" key="2">
    <source>
        <dbReference type="EMBL" id="KAF9473065.1"/>
    </source>
</evidence>
<dbReference type="EMBL" id="MU155473">
    <property type="protein sequence ID" value="KAF9473065.1"/>
    <property type="molecule type" value="Genomic_DNA"/>
</dbReference>
<proteinExistence type="predicted"/>
<reference evidence="2" key="1">
    <citation type="submission" date="2020-11" db="EMBL/GenBank/DDBJ databases">
        <authorList>
            <consortium name="DOE Joint Genome Institute"/>
            <person name="Ahrendt S."/>
            <person name="Riley R."/>
            <person name="Andreopoulos W."/>
            <person name="Labutti K."/>
            <person name="Pangilinan J."/>
            <person name="Ruiz-Duenas F.J."/>
            <person name="Barrasa J.M."/>
            <person name="Sanchez-Garcia M."/>
            <person name="Camarero S."/>
            <person name="Miyauchi S."/>
            <person name="Serrano A."/>
            <person name="Linde D."/>
            <person name="Babiker R."/>
            <person name="Drula E."/>
            <person name="Ayuso-Fernandez I."/>
            <person name="Pacheco R."/>
            <person name="Padilla G."/>
            <person name="Ferreira P."/>
            <person name="Barriuso J."/>
            <person name="Kellner H."/>
            <person name="Castanera R."/>
            <person name="Alfaro M."/>
            <person name="Ramirez L."/>
            <person name="Pisabarro A.G."/>
            <person name="Kuo A."/>
            <person name="Tritt A."/>
            <person name="Lipzen A."/>
            <person name="He G."/>
            <person name="Yan M."/>
            <person name="Ng V."/>
            <person name="Cullen D."/>
            <person name="Martin F."/>
            <person name="Rosso M.-N."/>
            <person name="Henrissat B."/>
            <person name="Hibbett D."/>
            <person name="Martinez A.T."/>
            <person name="Grigoriev I.V."/>
        </authorList>
    </citation>
    <scope>NUCLEOTIDE SEQUENCE</scope>
    <source>
        <strain evidence="2">CIRM-BRFM 674</strain>
    </source>
</reference>
<dbReference type="Proteomes" id="UP000807469">
    <property type="component" value="Unassembled WGS sequence"/>
</dbReference>
<comment type="caution">
    <text evidence="2">The sequence shown here is derived from an EMBL/GenBank/DDBJ whole genome shotgun (WGS) entry which is preliminary data.</text>
</comment>
<dbReference type="AlphaFoldDB" id="A0A9P6CTI7"/>
<accession>A0A9P6CTI7</accession>
<organism evidence="2 3">
    <name type="scientific">Pholiota conissans</name>
    <dbReference type="NCBI Taxonomy" id="109636"/>
    <lineage>
        <taxon>Eukaryota</taxon>
        <taxon>Fungi</taxon>
        <taxon>Dikarya</taxon>
        <taxon>Basidiomycota</taxon>
        <taxon>Agaricomycotina</taxon>
        <taxon>Agaricomycetes</taxon>
        <taxon>Agaricomycetidae</taxon>
        <taxon>Agaricales</taxon>
        <taxon>Agaricineae</taxon>
        <taxon>Strophariaceae</taxon>
        <taxon>Pholiota</taxon>
    </lineage>
</organism>
<keyword evidence="3" id="KW-1185">Reference proteome</keyword>
<keyword evidence="1" id="KW-1133">Transmembrane helix</keyword>
<evidence type="ECO:0000256" key="1">
    <source>
        <dbReference type="SAM" id="Phobius"/>
    </source>
</evidence>
<dbReference type="OrthoDB" id="3067335at2759"/>
<name>A0A9P6CTI7_9AGAR</name>
<feature type="transmembrane region" description="Helical" evidence="1">
    <location>
        <begin position="302"/>
        <end position="326"/>
    </location>
</feature>
<feature type="transmembrane region" description="Helical" evidence="1">
    <location>
        <begin position="369"/>
        <end position="392"/>
    </location>
</feature>
<sequence>MHRLTTKRALVEFFGAQAKQFYDSHIYKTCTWLSIPLPSFVARPLTYLIKEIIDVRDQLLNVIEIQVLNHIASGKGGESAFPAIKSAFPSVKAAKSSSIKKIPTKRIVRDEVAGKASFFMDWYMQYKATKKAIQDSIDDFRRSRSIFGRTPKEAVRVNKAERMNAPNLNHLASGTTVHFYLDPERGRYGFTDHEPDYITVMDHYDSRGISLSNLRRSLGIESIAVITDRPNSVVFEPANENWLSHSTLRDLTKQNTRPLRVFENLVTESTKIKRTIREPIFLTLQFVVTLLKLVLGSPENNAYIQVLYGSLYAKAYSAIGVCTTYINGVFCDTLQLYFGLFVVLCMVLSTFVPFCVCFALGAARAMLAVAVYSTTLDAKAYLILYGLVWYGLAEYYSMTD</sequence>
<keyword evidence="1" id="KW-0472">Membrane</keyword>